<name>A0A1E5UQU0_9POAL</name>
<dbReference type="GO" id="GO:0006813">
    <property type="term" value="P:potassium ion transport"/>
    <property type="evidence" value="ECO:0007669"/>
    <property type="project" value="UniProtKB-KW"/>
</dbReference>
<evidence type="ECO:0000256" key="9">
    <source>
        <dbReference type="ARBA" id="ARBA00023065"/>
    </source>
</evidence>
<comment type="function">
    <text evidence="1">May function as sodium-coupled metabolite transporter across the chloroplast envelope.</text>
</comment>
<reference evidence="14 15" key="1">
    <citation type="submission" date="2016-09" db="EMBL/GenBank/DDBJ databases">
        <title>The draft genome of Dichanthelium oligosanthes: A C3 panicoid grass species.</title>
        <authorList>
            <person name="Studer A.J."/>
            <person name="Schnable J.C."/>
            <person name="Brutnell T.P."/>
        </authorList>
    </citation>
    <scope>NUCLEOTIDE SEQUENCE [LARGE SCALE GENOMIC DNA]</scope>
    <source>
        <strain evidence="15">cv. Kellogg 1175</strain>
        <tissue evidence="14">Leaf</tissue>
    </source>
</reference>
<feature type="domain" description="Cation/H+ exchanger transmembrane" evidence="13">
    <location>
        <begin position="3"/>
        <end position="138"/>
    </location>
</feature>
<dbReference type="AlphaFoldDB" id="A0A1E5UQU0"/>
<feature type="transmembrane region" description="Helical" evidence="12">
    <location>
        <begin position="30"/>
        <end position="52"/>
    </location>
</feature>
<keyword evidence="8 12" id="KW-1133">Transmembrane helix</keyword>
<evidence type="ECO:0000313" key="15">
    <source>
        <dbReference type="Proteomes" id="UP000095767"/>
    </source>
</evidence>
<dbReference type="GO" id="GO:0006885">
    <property type="term" value="P:regulation of pH"/>
    <property type="evidence" value="ECO:0007669"/>
    <property type="project" value="TreeGrafter"/>
</dbReference>
<sequence>MDVALSITAFPVLARILAELKLLTTPIVETALTAAAFNDVAASVLLALAVAISDTGGGHGPVTSLWVLLCSAAFVAAWMVAVKPAMGWVAGRADAAGEGGSEVWVAVTLVGVMASGFTTDLIGIHAIFGAFVFGLTVPKEGV</sequence>
<dbReference type="GO" id="GO:1902600">
    <property type="term" value="P:proton transmembrane transport"/>
    <property type="evidence" value="ECO:0007669"/>
    <property type="project" value="InterPro"/>
</dbReference>
<evidence type="ECO:0000256" key="3">
    <source>
        <dbReference type="ARBA" id="ARBA00004141"/>
    </source>
</evidence>
<dbReference type="OrthoDB" id="1742496at2759"/>
<dbReference type="Proteomes" id="UP000095767">
    <property type="component" value="Unassembled WGS sequence"/>
</dbReference>
<dbReference type="InterPro" id="IPR006153">
    <property type="entry name" value="Cation/H_exchanger_TM"/>
</dbReference>
<feature type="transmembrane region" description="Helical" evidence="12">
    <location>
        <begin position="103"/>
        <end position="136"/>
    </location>
</feature>
<comment type="subcellular location">
    <subcellularLocation>
        <location evidence="3">Membrane</location>
        <topology evidence="3">Multi-pass membrane protein</topology>
    </subcellularLocation>
    <subcellularLocation>
        <location evidence="2">Plastid</location>
        <location evidence="2">Chloroplast envelope</location>
    </subcellularLocation>
</comment>
<dbReference type="GO" id="GO:0009941">
    <property type="term" value="C:chloroplast envelope"/>
    <property type="evidence" value="ECO:0007669"/>
    <property type="project" value="UniProtKB-SubCell"/>
</dbReference>
<keyword evidence="4" id="KW-0813">Transport</keyword>
<comment type="caution">
    <text evidence="14">The sequence shown here is derived from an EMBL/GenBank/DDBJ whole genome shotgun (WGS) entry which is preliminary data.</text>
</comment>
<keyword evidence="10 12" id="KW-0472">Membrane</keyword>
<dbReference type="PANTHER" id="PTHR32468:SF0">
    <property type="entry name" value="K(+)_H(+) ANTIPORTER 1"/>
    <property type="match status" value="1"/>
</dbReference>
<evidence type="ECO:0000256" key="10">
    <source>
        <dbReference type="ARBA" id="ARBA00023136"/>
    </source>
</evidence>
<comment type="similarity">
    <text evidence="11">Belongs to the monovalent cation:proton antiporter 2 (CPA2) transporter (TC 2.A.37) family. CHX (TC 2.A.37.4) subfamily.</text>
</comment>
<dbReference type="PANTHER" id="PTHR32468">
    <property type="entry name" value="CATION/H + ANTIPORTER"/>
    <property type="match status" value="1"/>
</dbReference>
<gene>
    <name evidence="14" type="ORF">BAE44_0023802</name>
</gene>
<proteinExistence type="inferred from homology"/>
<dbReference type="GO" id="GO:0016020">
    <property type="term" value="C:membrane"/>
    <property type="evidence" value="ECO:0007669"/>
    <property type="project" value="UniProtKB-SubCell"/>
</dbReference>
<keyword evidence="5" id="KW-0633">Potassium transport</keyword>
<dbReference type="GO" id="GO:0015297">
    <property type="term" value="F:antiporter activity"/>
    <property type="evidence" value="ECO:0007669"/>
    <property type="project" value="InterPro"/>
</dbReference>
<evidence type="ECO:0000256" key="2">
    <source>
        <dbReference type="ARBA" id="ARBA00004119"/>
    </source>
</evidence>
<keyword evidence="9" id="KW-0406">Ion transport</keyword>
<dbReference type="GO" id="GO:0012505">
    <property type="term" value="C:endomembrane system"/>
    <property type="evidence" value="ECO:0007669"/>
    <property type="project" value="TreeGrafter"/>
</dbReference>
<evidence type="ECO:0000259" key="13">
    <source>
        <dbReference type="Pfam" id="PF00999"/>
    </source>
</evidence>
<evidence type="ECO:0000256" key="6">
    <source>
        <dbReference type="ARBA" id="ARBA00022692"/>
    </source>
</evidence>
<feature type="transmembrane region" description="Helical" evidence="12">
    <location>
        <begin position="64"/>
        <end position="83"/>
    </location>
</feature>
<dbReference type="Gene3D" id="1.20.1530.20">
    <property type="match status" value="1"/>
</dbReference>
<dbReference type="InterPro" id="IPR050794">
    <property type="entry name" value="CPA2_transporter"/>
</dbReference>
<dbReference type="Pfam" id="PF00999">
    <property type="entry name" value="Na_H_Exchanger"/>
    <property type="match status" value="1"/>
</dbReference>
<dbReference type="InterPro" id="IPR038770">
    <property type="entry name" value="Na+/solute_symporter_sf"/>
</dbReference>
<evidence type="ECO:0000256" key="1">
    <source>
        <dbReference type="ARBA" id="ARBA00003198"/>
    </source>
</evidence>
<accession>A0A1E5UQU0</accession>
<evidence type="ECO:0000256" key="11">
    <source>
        <dbReference type="ARBA" id="ARBA00038341"/>
    </source>
</evidence>
<evidence type="ECO:0000256" key="5">
    <source>
        <dbReference type="ARBA" id="ARBA00022538"/>
    </source>
</evidence>
<evidence type="ECO:0000256" key="12">
    <source>
        <dbReference type="SAM" id="Phobius"/>
    </source>
</evidence>
<keyword evidence="7" id="KW-0630">Potassium</keyword>
<keyword evidence="6 12" id="KW-0812">Transmembrane</keyword>
<protein>
    <submittedName>
        <fullName evidence="14">Cation/H(+) antiporter 20</fullName>
    </submittedName>
</protein>
<dbReference type="STRING" id="888268.A0A1E5UQU0"/>
<dbReference type="EMBL" id="LWDX02067724">
    <property type="protein sequence ID" value="OEL15178.1"/>
    <property type="molecule type" value="Genomic_DNA"/>
</dbReference>
<evidence type="ECO:0000256" key="4">
    <source>
        <dbReference type="ARBA" id="ARBA00022448"/>
    </source>
</evidence>
<evidence type="ECO:0000256" key="8">
    <source>
        <dbReference type="ARBA" id="ARBA00022989"/>
    </source>
</evidence>
<evidence type="ECO:0000313" key="14">
    <source>
        <dbReference type="EMBL" id="OEL15178.1"/>
    </source>
</evidence>
<evidence type="ECO:0000256" key="7">
    <source>
        <dbReference type="ARBA" id="ARBA00022958"/>
    </source>
</evidence>
<organism evidence="14 15">
    <name type="scientific">Dichanthelium oligosanthes</name>
    <dbReference type="NCBI Taxonomy" id="888268"/>
    <lineage>
        <taxon>Eukaryota</taxon>
        <taxon>Viridiplantae</taxon>
        <taxon>Streptophyta</taxon>
        <taxon>Embryophyta</taxon>
        <taxon>Tracheophyta</taxon>
        <taxon>Spermatophyta</taxon>
        <taxon>Magnoliopsida</taxon>
        <taxon>Liliopsida</taxon>
        <taxon>Poales</taxon>
        <taxon>Poaceae</taxon>
        <taxon>PACMAD clade</taxon>
        <taxon>Panicoideae</taxon>
        <taxon>Panicodae</taxon>
        <taxon>Paniceae</taxon>
        <taxon>Dichantheliinae</taxon>
        <taxon>Dichanthelium</taxon>
    </lineage>
</organism>
<keyword evidence="15" id="KW-1185">Reference proteome</keyword>